<evidence type="ECO:0008006" key="3">
    <source>
        <dbReference type="Google" id="ProtNLM"/>
    </source>
</evidence>
<name>A0ABP3WRW3_9ALTE</name>
<comment type="caution">
    <text evidence="1">The sequence shown here is derived from an EMBL/GenBank/DDBJ whole genome shotgun (WGS) entry which is preliminary data.</text>
</comment>
<sequence>MFSKRLFGRFTLCSCSYERWSLALVVSRYGHSVNHSEQISIYHFGIKNAGLLLIQSPGYLKFFQLMVVESSNSLRLNARGRLLPR</sequence>
<dbReference type="EMBL" id="BAAAFD010000003">
    <property type="protein sequence ID" value="GAA0855868.1"/>
    <property type="molecule type" value="Genomic_DNA"/>
</dbReference>
<evidence type="ECO:0000313" key="1">
    <source>
        <dbReference type="EMBL" id="GAA0855868.1"/>
    </source>
</evidence>
<evidence type="ECO:0000313" key="2">
    <source>
        <dbReference type="Proteomes" id="UP001500359"/>
    </source>
</evidence>
<keyword evidence="2" id="KW-1185">Reference proteome</keyword>
<accession>A0ABP3WRW3</accession>
<dbReference type="Proteomes" id="UP001500359">
    <property type="component" value="Unassembled WGS sequence"/>
</dbReference>
<proteinExistence type="predicted"/>
<protein>
    <recommendedName>
        <fullName evidence="3">Secreted protein</fullName>
    </recommendedName>
</protein>
<reference evidence="2" key="1">
    <citation type="journal article" date="2019" name="Int. J. Syst. Evol. Microbiol.">
        <title>The Global Catalogue of Microorganisms (GCM) 10K type strain sequencing project: providing services to taxonomists for standard genome sequencing and annotation.</title>
        <authorList>
            <consortium name="The Broad Institute Genomics Platform"/>
            <consortium name="The Broad Institute Genome Sequencing Center for Infectious Disease"/>
            <person name="Wu L."/>
            <person name="Ma J."/>
        </authorList>
    </citation>
    <scope>NUCLEOTIDE SEQUENCE [LARGE SCALE GENOMIC DNA]</scope>
    <source>
        <strain evidence="2">JCM 15896</strain>
    </source>
</reference>
<organism evidence="1 2">
    <name type="scientific">Aliiglaciecola litoralis</name>
    <dbReference type="NCBI Taxonomy" id="582857"/>
    <lineage>
        <taxon>Bacteria</taxon>
        <taxon>Pseudomonadati</taxon>
        <taxon>Pseudomonadota</taxon>
        <taxon>Gammaproteobacteria</taxon>
        <taxon>Alteromonadales</taxon>
        <taxon>Alteromonadaceae</taxon>
        <taxon>Aliiglaciecola</taxon>
    </lineage>
</organism>
<gene>
    <name evidence="1" type="ORF">GCM10009114_15790</name>
</gene>